<comment type="caution">
    <text evidence="2">The sequence shown here is derived from an EMBL/GenBank/DDBJ whole genome shotgun (WGS) entry which is preliminary data.</text>
</comment>
<dbReference type="Proteomes" id="UP000471031">
    <property type="component" value="Unassembled WGS sequence"/>
</dbReference>
<gene>
    <name evidence="2" type="ORF">GTO89_07955</name>
</gene>
<dbReference type="OrthoDB" id="9911221at2"/>
<reference evidence="2 3" key="1">
    <citation type="submission" date="2020-01" db="EMBL/GenBank/DDBJ databases">
        <title>Whole genome sequence of Heliobacterium gestii DSM 11169.</title>
        <authorList>
            <person name="Kyndt J.A."/>
            <person name="Meyer T.E."/>
        </authorList>
    </citation>
    <scope>NUCLEOTIDE SEQUENCE [LARGE SCALE GENOMIC DNA]</scope>
    <source>
        <strain evidence="2 3">DSM 11169</strain>
    </source>
</reference>
<protein>
    <submittedName>
        <fullName evidence="2">Uncharacterized protein</fullName>
    </submittedName>
</protein>
<sequence>MDKAKMEPNDVSRGIGMERAESFPDEQVGDLEKLNQSYLPPSLHPVTPQNNEMNLRRK</sequence>
<feature type="region of interest" description="Disordered" evidence="1">
    <location>
        <begin position="1"/>
        <end position="58"/>
    </location>
</feature>
<accession>A0A845LJB7</accession>
<keyword evidence="3" id="KW-1185">Reference proteome</keyword>
<proteinExistence type="predicted"/>
<dbReference type="AlphaFoldDB" id="A0A845LJB7"/>
<dbReference type="EMBL" id="WXEX01000005">
    <property type="protein sequence ID" value="MZP42966.1"/>
    <property type="molecule type" value="Genomic_DNA"/>
</dbReference>
<evidence type="ECO:0000313" key="2">
    <source>
        <dbReference type="EMBL" id="MZP42966.1"/>
    </source>
</evidence>
<dbReference type="RefSeq" id="WP_161261532.1">
    <property type="nucleotide sequence ID" value="NZ_JAFBDC010000004.1"/>
</dbReference>
<name>A0A845LJB7_HELGE</name>
<organism evidence="2 3">
    <name type="scientific">Heliomicrobium gestii</name>
    <name type="common">Heliobacterium gestii</name>
    <dbReference type="NCBI Taxonomy" id="2699"/>
    <lineage>
        <taxon>Bacteria</taxon>
        <taxon>Bacillati</taxon>
        <taxon>Bacillota</taxon>
        <taxon>Clostridia</taxon>
        <taxon>Eubacteriales</taxon>
        <taxon>Heliobacteriaceae</taxon>
        <taxon>Heliomicrobium</taxon>
    </lineage>
</organism>
<evidence type="ECO:0000256" key="1">
    <source>
        <dbReference type="SAM" id="MobiDB-lite"/>
    </source>
</evidence>
<evidence type="ECO:0000313" key="3">
    <source>
        <dbReference type="Proteomes" id="UP000471031"/>
    </source>
</evidence>
<feature type="compositionally biased region" description="Polar residues" evidence="1">
    <location>
        <begin position="47"/>
        <end position="58"/>
    </location>
</feature>
<feature type="compositionally biased region" description="Basic and acidic residues" evidence="1">
    <location>
        <begin position="1"/>
        <end position="22"/>
    </location>
</feature>